<dbReference type="EMBL" id="KQ993863">
    <property type="protein sequence ID" value="KZV48426.1"/>
    <property type="molecule type" value="Genomic_DNA"/>
</dbReference>
<evidence type="ECO:0000256" key="1">
    <source>
        <dbReference type="SAM" id="MobiDB-lite"/>
    </source>
</evidence>
<accession>A0A2Z7CUC7</accession>
<feature type="region of interest" description="Disordered" evidence="1">
    <location>
        <begin position="72"/>
        <end position="92"/>
    </location>
</feature>
<dbReference type="AlphaFoldDB" id="A0A2Z7CUC7"/>
<organism evidence="2 3">
    <name type="scientific">Dorcoceras hygrometricum</name>
    <dbReference type="NCBI Taxonomy" id="472368"/>
    <lineage>
        <taxon>Eukaryota</taxon>
        <taxon>Viridiplantae</taxon>
        <taxon>Streptophyta</taxon>
        <taxon>Embryophyta</taxon>
        <taxon>Tracheophyta</taxon>
        <taxon>Spermatophyta</taxon>
        <taxon>Magnoliopsida</taxon>
        <taxon>eudicotyledons</taxon>
        <taxon>Gunneridae</taxon>
        <taxon>Pentapetalae</taxon>
        <taxon>asterids</taxon>
        <taxon>lamiids</taxon>
        <taxon>Lamiales</taxon>
        <taxon>Gesneriaceae</taxon>
        <taxon>Didymocarpoideae</taxon>
        <taxon>Trichosporeae</taxon>
        <taxon>Loxocarpinae</taxon>
        <taxon>Dorcoceras</taxon>
    </lineage>
</organism>
<evidence type="ECO:0000313" key="3">
    <source>
        <dbReference type="Proteomes" id="UP000250235"/>
    </source>
</evidence>
<sequence>MPPKRTRAQGTGETSHMESISQGSENPPLTAAQIVELVATTMAQVLASRPDSQPPLDQQTEEIRKLREEIENLRKEKSSAPPSPPAREGPFSVEVLDAELPQHFMK</sequence>
<dbReference type="Proteomes" id="UP000250235">
    <property type="component" value="Unassembled WGS sequence"/>
</dbReference>
<reference evidence="2 3" key="1">
    <citation type="journal article" date="2015" name="Proc. Natl. Acad. Sci. U.S.A.">
        <title>The resurrection genome of Boea hygrometrica: A blueprint for survival of dehydration.</title>
        <authorList>
            <person name="Xiao L."/>
            <person name="Yang G."/>
            <person name="Zhang L."/>
            <person name="Yang X."/>
            <person name="Zhao S."/>
            <person name="Ji Z."/>
            <person name="Zhou Q."/>
            <person name="Hu M."/>
            <person name="Wang Y."/>
            <person name="Chen M."/>
            <person name="Xu Y."/>
            <person name="Jin H."/>
            <person name="Xiao X."/>
            <person name="Hu G."/>
            <person name="Bao F."/>
            <person name="Hu Y."/>
            <person name="Wan P."/>
            <person name="Li L."/>
            <person name="Deng X."/>
            <person name="Kuang T."/>
            <person name="Xiang C."/>
            <person name="Zhu J.K."/>
            <person name="Oliver M.J."/>
            <person name="He Y."/>
        </authorList>
    </citation>
    <scope>NUCLEOTIDE SEQUENCE [LARGE SCALE GENOMIC DNA]</scope>
    <source>
        <strain evidence="3">cv. XS01</strain>
    </source>
</reference>
<protein>
    <submittedName>
        <fullName evidence="2">Uncharacterized protein</fullName>
    </submittedName>
</protein>
<name>A0A2Z7CUC7_9LAMI</name>
<feature type="region of interest" description="Disordered" evidence="1">
    <location>
        <begin position="1"/>
        <end position="29"/>
    </location>
</feature>
<evidence type="ECO:0000313" key="2">
    <source>
        <dbReference type="EMBL" id="KZV48426.1"/>
    </source>
</evidence>
<gene>
    <name evidence="2" type="ORF">F511_37767</name>
</gene>
<keyword evidence="3" id="KW-1185">Reference proteome</keyword>
<proteinExistence type="predicted"/>
<feature type="compositionally biased region" description="Polar residues" evidence="1">
    <location>
        <begin position="8"/>
        <end position="27"/>
    </location>
</feature>